<dbReference type="Proteomes" id="UP000267430">
    <property type="component" value="Unassembled WGS sequence"/>
</dbReference>
<dbReference type="SUPFAM" id="SSF50475">
    <property type="entry name" value="FMN-binding split barrel"/>
    <property type="match status" value="1"/>
</dbReference>
<dbReference type="SMART" id="SM00903">
    <property type="entry name" value="Flavin_Reduct"/>
    <property type="match status" value="1"/>
</dbReference>
<dbReference type="InterPro" id="IPR012349">
    <property type="entry name" value="Split_barrel_FMN-bd"/>
</dbReference>
<evidence type="ECO:0000313" key="3">
    <source>
        <dbReference type="EMBL" id="RUQ28695.1"/>
    </source>
</evidence>
<keyword evidence="1" id="KW-0560">Oxidoreductase</keyword>
<name>A0A433HKF4_9BACI</name>
<dbReference type="OrthoDB" id="9792858at2"/>
<organism evidence="3 4">
    <name type="scientific">Peribacillus cavernae</name>
    <dbReference type="NCBI Taxonomy" id="1674310"/>
    <lineage>
        <taxon>Bacteria</taxon>
        <taxon>Bacillati</taxon>
        <taxon>Bacillota</taxon>
        <taxon>Bacilli</taxon>
        <taxon>Bacillales</taxon>
        <taxon>Bacillaceae</taxon>
        <taxon>Peribacillus</taxon>
    </lineage>
</organism>
<evidence type="ECO:0000256" key="1">
    <source>
        <dbReference type="ARBA" id="ARBA00023002"/>
    </source>
</evidence>
<comment type="caution">
    <text evidence="3">The sequence shown here is derived from an EMBL/GenBank/DDBJ whole genome shotgun (WGS) entry which is preliminary data.</text>
</comment>
<dbReference type="GO" id="GO:0010181">
    <property type="term" value="F:FMN binding"/>
    <property type="evidence" value="ECO:0007669"/>
    <property type="project" value="InterPro"/>
</dbReference>
<dbReference type="EMBL" id="RYZZ01000015">
    <property type="protein sequence ID" value="RUQ28695.1"/>
    <property type="molecule type" value="Genomic_DNA"/>
</dbReference>
<dbReference type="Pfam" id="PF01613">
    <property type="entry name" value="Flavin_Reduct"/>
    <property type="match status" value="1"/>
</dbReference>
<dbReference type="GO" id="GO:0042602">
    <property type="term" value="F:riboflavin reductase (NADPH) activity"/>
    <property type="evidence" value="ECO:0007669"/>
    <property type="project" value="TreeGrafter"/>
</dbReference>
<reference evidence="3 4" key="1">
    <citation type="submission" date="2018-12" db="EMBL/GenBank/DDBJ databases">
        <title>Bacillus chawlae sp. nov., Bacillus glennii sp. nov., and Bacillus saganii sp. nov. Isolated from the Vehicle Assembly Building at Kennedy Space Center where the Viking Spacecraft were Assembled.</title>
        <authorList>
            <person name="Seuylemezian A."/>
            <person name="Vaishampayan P."/>
        </authorList>
    </citation>
    <scope>NUCLEOTIDE SEQUENCE [LARGE SCALE GENOMIC DNA]</scope>
    <source>
        <strain evidence="3 4">L5</strain>
    </source>
</reference>
<dbReference type="AlphaFoldDB" id="A0A433HKF4"/>
<dbReference type="Gene3D" id="2.30.110.10">
    <property type="entry name" value="Electron Transport, Fmn-binding Protein, Chain A"/>
    <property type="match status" value="1"/>
</dbReference>
<dbReference type="InterPro" id="IPR050268">
    <property type="entry name" value="NADH-dep_flavin_reductase"/>
</dbReference>
<keyword evidence="4" id="KW-1185">Reference proteome</keyword>
<dbReference type="PANTHER" id="PTHR30466:SF1">
    <property type="entry name" value="FMN REDUCTASE (NADH) RUTF"/>
    <property type="match status" value="1"/>
</dbReference>
<evidence type="ECO:0000313" key="4">
    <source>
        <dbReference type="Proteomes" id="UP000267430"/>
    </source>
</evidence>
<protein>
    <submittedName>
        <fullName evidence="3">Flavin reductase</fullName>
    </submittedName>
</protein>
<gene>
    <name evidence="3" type="ORF">ELQ35_11995</name>
</gene>
<sequence>MGSYPTGVTILTTMDAERNPCGLTVNSFASVSLDPLLVLWCIDRKASSLEAFKQSPNFAVHVLAADQKDLCWAFAGKEPDRFSKASWNLSENKLPILSGSLGVMECKKVQEIDSGDHLILIGQVIHIENQEKEPMLYFRRNVGAVPTNWPELASLTK</sequence>
<feature type="domain" description="Flavin reductase like" evidence="2">
    <location>
        <begin position="1"/>
        <end position="144"/>
    </location>
</feature>
<dbReference type="PANTHER" id="PTHR30466">
    <property type="entry name" value="FLAVIN REDUCTASE"/>
    <property type="match status" value="1"/>
</dbReference>
<dbReference type="InterPro" id="IPR002563">
    <property type="entry name" value="Flavin_Rdtase-like_dom"/>
</dbReference>
<proteinExistence type="predicted"/>
<accession>A0A433HKF4</accession>
<evidence type="ECO:0000259" key="2">
    <source>
        <dbReference type="SMART" id="SM00903"/>
    </source>
</evidence>